<organism evidence="3 4">
    <name type="scientific">Thelephora terrestris</name>
    <dbReference type="NCBI Taxonomy" id="56493"/>
    <lineage>
        <taxon>Eukaryota</taxon>
        <taxon>Fungi</taxon>
        <taxon>Dikarya</taxon>
        <taxon>Basidiomycota</taxon>
        <taxon>Agaricomycotina</taxon>
        <taxon>Agaricomycetes</taxon>
        <taxon>Thelephorales</taxon>
        <taxon>Thelephoraceae</taxon>
        <taxon>Thelephora</taxon>
    </lineage>
</organism>
<keyword evidence="4" id="KW-1185">Reference proteome</keyword>
<comment type="caution">
    <text evidence="3">The sequence shown here is derived from an EMBL/GenBank/DDBJ whole genome shotgun (WGS) entry which is preliminary data.</text>
</comment>
<evidence type="ECO:0000313" key="3">
    <source>
        <dbReference type="EMBL" id="KAF9786433.1"/>
    </source>
</evidence>
<dbReference type="GO" id="GO:0061640">
    <property type="term" value="P:cytoskeleton-dependent cytokinesis"/>
    <property type="evidence" value="ECO:0007669"/>
    <property type="project" value="InterPro"/>
</dbReference>
<name>A0A9P6HGJ2_9AGAM</name>
<keyword evidence="1" id="KW-0175">Coiled coil</keyword>
<dbReference type="EMBL" id="WIUZ02000006">
    <property type="protein sequence ID" value="KAF9786433.1"/>
    <property type="molecule type" value="Genomic_DNA"/>
</dbReference>
<dbReference type="Pfam" id="PF07426">
    <property type="entry name" value="Dynactin_p22"/>
    <property type="match status" value="1"/>
</dbReference>
<dbReference type="Proteomes" id="UP000736335">
    <property type="component" value="Unassembled WGS sequence"/>
</dbReference>
<dbReference type="GO" id="GO:0005869">
    <property type="term" value="C:dynactin complex"/>
    <property type="evidence" value="ECO:0007669"/>
    <property type="project" value="InterPro"/>
</dbReference>
<sequence length="253" mass="28732">MSAQIGSVFLGDVQRHRILSPTPPSSPDPATTKKFVPTKQSSTSQKQPTITPELSLELRLRWLEALLYGVKSKDKAFAKGETLLGNAQQIQKRLDDLVQNNDSLRKFMDQYDQYAHLLTLSGIIPNALPSYENMTPSEFETFLQEMEPDIRAADRDMREIESLDQKGVTAVGKLTNYQTFRPRIEALLEAHKQDIELASSLEKRIAVLIKQYGTHVGALSELFVAWDNTIREAEDQVAKLERDRAERRKLGYE</sequence>
<protein>
    <submittedName>
        <fullName evidence="3">Uncharacterized protein</fullName>
    </submittedName>
</protein>
<feature type="coiled-coil region" evidence="1">
    <location>
        <begin position="223"/>
        <end position="250"/>
    </location>
</feature>
<accession>A0A9P6HGJ2</accession>
<feature type="compositionally biased region" description="Polar residues" evidence="2">
    <location>
        <begin position="38"/>
        <end position="50"/>
    </location>
</feature>
<proteinExistence type="predicted"/>
<evidence type="ECO:0000313" key="4">
    <source>
        <dbReference type="Proteomes" id="UP000736335"/>
    </source>
</evidence>
<feature type="region of interest" description="Disordered" evidence="2">
    <location>
        <begin position="16"/>
        <end position="50"/>
    </location>
</feature>
<dbReference type="InterPro" id="IPR009991">
    <property type="entry name" value="DCTN3"/>
</dbReference>
<evidence type="ECO:0000256" key="2">
    <source>
        <dbReference type="SAM" id="MobiDB-lite"/>
    </source>
</evidence>
<dbReference type="AlphaFoldDB" id="A0A9P6HGJ2"/>
<evidence type="ECO:0000256" key="1">
    <source>
        <dbReference type="SAM" id="Coils"/>
    </source>
</evidence>
<dbReference type="OrthoDB" id="16729at2759"/>
<gene>
    <name evidence="3" type="ORF">BJ322DRAFT_1108280</name>
</gene>
<reference evidence="3" key="2">
    <citation type="submission" date="2020-11" db="EMBL/GenBank/DDBJ databases">
        <authorList>
            <consortium name="DOE Joint Genome Institute"/>
            <person name="Kuo A."/>
            <person name="Miyauchi S."/>
            <person name="Kiss E."/>
            <person name="Drula E."/>
            <person name="Kohler A."/>
            <person name="Sanchez-Garcia M."/>
            <person name="Andreopoulos B."/>
            <person name="Barry K.W."/>
            <person name="Bonito G."/>
            <person name="Buee M."/>
            <person name="Carver A."/>
            <person name="Chen C."/>
            <person name="Cichocki N."/>
            <person name="Clum A."/>
            <person name="Culley D."/>
            <person name="Crous P.W."/>
            <person name="Fauchery L."/>
            <person name="Girlanda M."/>
            <person name="Hayes R."/>
            <person name="Keri Z."/>
            <person name="Labutti K."/>
            <person name="Lipzen A."/>
            <person name="Lombard V."/>
            <person name="Magnuson J."/>
            <person name="Maillard F."/>
            <person name="Morin E."/>
            <person name="Murat C."/>
            <person name="Nolan M."/>
            <person name="Ohm R."/>
            <person name="Pangilinan J."/>
            <person name="Pereira M."/>
            <person name="Perotto S."/>
            <person name="Peter M."/>
            <person name="Riley R."/>
            <person name="Sitrit Y."/>
            <person name="Stielow B."/>
            <person name="Szollosi G."/>
            <person name="Zifcakova L."/>
            <person name="Stursova M."/>
            <person name="Spatafora J.W."/>
            <person name="Tedersoo L."/>
            <person name="Vaario L.-M."/>
            <person name="Yamada A."/>
            <person name="Yan M."/>
            <person name="Wang P."/>
            <person name="Xu J."/>
            <person name="Bruns T."/>
            <person name="Baldrian P."/>
            <person name="Vilgalys R."/>
            <person name="Henrissat B."/>
            <person name="Grigoriev I.V."/>
            <person name="Hibbett D."/>
            <person name="Nagy L.G."/>
            <person name="Martin F.M."/>
        </authorList>
    </citation>
    <scope>NUCLEOTIDE SEQUENCE</scope>
    <source>
        <strain evidence="3">UH-Tt-Lm1</strain>
    </source>
</reference>
<reference evidence="3" key="1">
    <citation type="journal article" date="2020" name="Nat. Commun.">
        <title>Large-scale genome sequencing of mycorrhizal fungi provides insights into the early evolution of symbiotic traits.</title>
        <authorList>
            <person name="Miyauchi S."/>
            <person name="Kiss E."/>
            <person name="Kuo A."/>
            <person name="Drula E."/>
            <person name="Kohler A."/>
            <person name="Sanchez-Garcia M."/>
            <person name="Morin E."/>
            <person name="Andreopoulos B."/>
            <person name="Barry K.W."/>
            <person name="Bonito G."/>
            <person name="Buee M."/>
            <person name="Carver A."/>
            <person name="Chen C."/>
            <person name="Cichocki N."/>
            <person name="Clum A."/>
            <person name="Culley D."/>
            <person name="Crous P.W."/>
            <person name="Fauchery L."/>
            <person name="Girlanda M."/>
            <person name="Hayes R.D."/>
            <person name="Keri Z."/>
            <person name="LaButti K."/>
            <person name="Lipzen A."/>
            <person name="Lombard V."/>
            <person name="Magnuson J."/>
            <person name="Maillard F."/>
            <person name="Murat C."/>
            <person name="Nolan M."/>
            <person name="Ohm R.A."/>
            <person name="Pangilinan J."/>
            <person name="Pereira M.F."/>
            <person name="Perotto S."/>
            <person name="Peter M."/>
            <person name="Pfister S."/>
            <person name="Riley R."/>
            <person name="Sitrit Y."/>
            <person name="Stielow J.B."/>
            <person name="Szollosi G."/>
            <person name="Zifcakova L."/>
            <person name="Stursova M."/>
            <person name="Spatafora J.W."/>
            <person name="Tedersoo L."/>
            <person name="Vaario L.M."/>
            <person name="Yamada A."/>
            <person name="Yan M."/>
            <person name="Wang P."/>
            <person name="Xu J."/>
            <person name="Bruns T."/>
            <person name="Baldrian P."/>
            <person name="Vilgalys R."/>
            <person name="Dunand C."/>
            <person name="Henrissat B."/>
            <person name="Grigoriev I.V."/>
            <person name="Hibbett D."/>
            <person name="Nagy L.G."/>
            <person name="Martin F.M."/>
        </authorList>
    </citation>
    <scope>NUCLEOTIDE SEQUENCE</scope>
    <source>
        <strain evidence="3">UH-Tt-Lm1</strain>
    </source>
</reference>